<feature type="compositionally biased region" description="Basic and acidic residues" evidence="1">
    <location>
        <begin position="7"/>
        <end position="23"/>
    </location>
</feature>
<keyword evidence="3" id="KW-1185">Reference proteome</keyword>
<feature type="region of interest" description="Disordered" evidence="1">
    <location>
        <begin position="1"/>
        <end position="23"/>
    </location>
</feature>
<evidence type="ECO:0000256" key="1">
    <source>
        <dbReference type="SAM" id="MobiDB-lite"/>
    </source>
</evidence>
<reference evidence="3" key="1">
    <citation type="journal article" date="2019" name="Int. J. Syst. Evol. Microbiol.">
        <title>The Global Catalogue of Microorganisms (GCM) 10K type strain sequencing project: providing services to taxonomists for standard genome sequencing and annotation.</title>
        <authorList>
            <consortium name="The Broad Institute Genomics Platform"/>
            <consortium name="The Broad Institute Genome Sequencing Center for Infectious Disease"/>
            <person name="Wu L."/>
            <person name="Ma J."/>
        </authorList>
    </citation>
    <scope>NUCLEOTIDE SEQUENCE [LARGE SCALE GENOMIC DNA]</scope>
    <source>
        <strain evidence="3">VKM B-3226</strain>
    </source>
</reference>
<accession>A0ABV7S311</accession>
<organism evidence="2 3">
    <name type="scientific">Paracoccus simplex</name>
    <dbReference type="NCBI Taxonomy" id="2086346"/>
    <lineage>
        <taxon>Bacteria</taxon>
        <taxon>Pseudomonadati</taxon>
        <taxon>Pseudomonadota</taxon>
        <taxon>Alphaproteobacteria</taxon>
        <taxon>Rhodobacterales</taxon>
        <taxon>Paracoccaceae</taxon>
        <taxon>Paracoccus</taxon>
    </lineage>
</organism>
<comment type="caution">
    <text evidence="2">The sequence shown here is derived from an EMBL/GenBank/DDBJ whole genome shotgun (WGS) entry which is preliminary data.</text>
</comment>
<dbReference type="EMBL" id="JBHRXE010000033">
    <property type="protein sequence ID" value="MFC3570162.1"/>
    <property type="molecule type" value="Genomic_DNA"/>
</dbReference>
<protein>
    <submittedName>
        <fullName evidence="2">Uncharacterized protein</fullName>
    </submittedName>
</protein>
<proteinExistence type="predicted"/>
<dbReference type="RefSeq" id="WP_379030791.1">
    <property type="nucleotide sequence ID" value="NZ_JBHRXE010000033.1"/>
</dbReference>
<evidence type="ECO:0000313" key="2">
    <source>
        <dbReference type="EMBL" id="MFC3570162.1"/>
    </source>
</evidence>
<evidence type="ECO:0000313" key="3">
    <source>
        <dbReference type="Proteomes" id="UP001595596"/>
    </source>
</evidence>
<dbReference type="Proteomes" id="UP001595596">
    <property type="component" value="Unassembled WGS sequence"/>
</dbReference>
<gene>
    <name evidence="2" type="ORF">ACFOMP_11930</name>
</gene>
<sequence length="52" mass="6046">MGQKFVPELHDPNYRTTEGQKDEALTEDEAKRLFDAMIARLDAEQRGVRRPD</sequence>
<name>A0ABV7S311_9RHOB</name>